<name>A0A1G6RV79_9PSEU</name>
<dbReference type="STRING" id="1271860.SAMN05216174_10744"/>
<evidence type="ECO:0000256" key="1">
    <source>
        <dbReference type="SAM" id="MobiDB-lite"/>
    </source>
</evidence>
<dbReference type="AlphaFoldDB" id="A0A1G6RV79"/>
<organism evidence="2 3">
    <name type="scientific">Actinokineospora iranica</name>
    <dbReference type="NCBI Taxonomy" id="1271860"/>
    <lineage>
        <taxon>Bacteria</taxon>
        <taxon>Bacillati</taxon>
        <taxon>Actinomycetota</taxon>
        <taxon>Actinomycetes</taxon>
        <taxon>Pseudonocardiales</taxon>
        <taxon>Pseudonocardiaceae</taxon>
        <taxon>Actinokineospora</taxon>
    </lineage>
</organism>
<feature type="region of interest" description="Disordered" evidence="1">
    <location>
        <begin position="1"/>
        <end position="70"/>
    </location>
</feature>
<sequence length="70" mass="7498">MTRPESESDGNDPGGRDEMLDRSTASLDEYAQSHTRERVPLHGEDAEADTSVDGTADTVDQTPPAAEPPD</sequence>
<dbReference type="Proteomes" id="UP000199501">
    <property type="component" value="Unassembled WGS sequence"/>
</dbReference>
<protein>
    <submittedName>
        <fullName evidence="2">Uncharacterized protein</fullName>
    </submittedName>
</protein>
<evidence type="ECO:0000313" key="2">
    <source>
        <dbReference type="EMBL" id="SDD08468.1"/>
    </source>
</evidence>
<proteinExistence type="predicted"/>
<gene>
    <name evidence="2" type="ORF">SAMN05216174_10744</name>
</gene>
<feature type="compositionally biased region" description="Basic and acidic residues" evidence="1">
    <location>
        <begin position="34"/>
        <end position="45"/>
    </location>
</feature>
<keyword evidence="3" id="KW-1185">Reference proteome</keyword>
<dbReference type="RefSeq" id="WP_091451024.1">
    <property type="nucleotide sequence ID" value="NZ_FMZZ01000007.1"/>
</dbReference>
<dbReference type="OrthoDB" id="9995507at2"/>
<reference evidence="3" key="1">
    <citation type="submission" date="2016-10" db="EMBL/GenBank/DDBJ databases">
        <authorList>
            <person name="Varghese N."/>
            <person name="Submissions S."/>
        </authorList>
    </citation>
    <scope>NUCLEOTIDE SEQUENCE [LARGE SCALE GENOMIC DNA]</scope>
    <source>
        <strain evidence="3">IBRC-M 10403</strain>
    </source>
</reference>
<dbReference type="EMBL" id="FMZZ01000007">
    <property type="protein sequence ID" value="SDD08468.1"/>
    <property type="molecule type" value="Genomic_DNA"/>
</dbReference>
<accession>A0A1G6RV79</accession>
<evidence type="ECO:0000313" key="3">
    <source>
        <dbReference type="Proteomes" id="UP000199501"/>
    </source>
</evidence>